<dbReference type="CDD" id="cd09872">
    <property type="entry name" value="PIN_Sll0205-like"/>
    <property type="match status" value="1"/>
</dbReference>
<sequence length="133" mass="15167">MIVLDTHALLWWGNGDEQLSQLALEAIERELNAEDGMILVSAITAWEIAMLINKERLILTMSVDDWLRAVGEIDCVKFVPIDNDIAIESTRLPGEFHKDPADRMIVAMARHFNAPLISADEKIRNYKHVKTIW</sequence>
<gene>
    <name evidence="2" type="ORF">FJM67_13750</name>
</gene>
<organism evidence="2 3">
    <name type="scientific">Maribrevibacterium harenarium</name>
    <dbReference type="NCBI Taxonomy" id="2589817"/>
    <lineage>
        <taxon>Bacteria</taxon>
        <taxon>Pseudomonadati</taxon>
        <taxon>Pseudomonadota</taxon>
        <taxon>Gammaproteobacteria</taxon>
        <taxon>Oceanospirillales</taxon>
        <taxon>Oceanospirillaceae</taxon>
        <taxon>Maribrevibacterium</taxon>
    </lineage>
</organism>
<evidence type="ECO:0000313" key="3">
    <source>
        <dbReference type="Proteomes" id="UP000315901"/>
    </source>
</evidence>
<dbReference type="InterPro" id="IPR002716">
    <property type="entry name" value="PIN_dom"/>
</dbReference>
<dbReference type="OrthoDB" id="9798990at2"/>
<proteinExistence type="predicted"/>
<reference evidence="2 3" key="1">
    <citation type="submission" date="2019-06" db="EMBL/GenBank/DDBJ databases">
        <title>A novel bacterium of genus Marinomonas, isolated from coastal sand.</title>
        <authorList>
            <person name="Huang H."/>
            <person name="Mo K."/>
            <person name="Hu Y."/>
        </authorList>
    </citation>
    <scope>NUCLEOTIDE SEQUENCE [LARGE SCALE GENOMIC DNA]</scope>
    <source>
        <strain evidence="2 3">HB171799</strain>
    </source>
</reference>
<protein>
    <submittedName>
        <fullName evidence="2">Type II toxin-antitoxin system VapC family toxin</fullName>
    </submittedName>
</protein>
<dbReference type="InterPro" id="IPR052919">
    <property type="entry name" value="TA_system_RNase"/>
</dbReference>
<dbReference type="Proteomes" id="UP000315901">
    <property type="component" value="Unassembled WGS sequence"/>
</dbReference>
<dbReference type="PANTHER" id="PTHR36173:SF1">
    <property type="entry name" value="RIBONUCLEASE VAPC22"/>
    <property type="match status" value="1"/>
</dbReference>
<name>A0A501WJ12_9GAMM</name>
<dbReference type="SUPFAM" id="SSF88723">
    <property type="entry name" value="PIN domain-like"/>
    <property type="match status" value="1"/>
</dbReference>
<dbReference type="RefSeq" id="WP_140590351.1">
    <property type="nucleotide sequence ID" value="NZ_VFRR01000036.1"/>
</dbReference>
<keyword evidence="3" id="KW-1185">Reference proteome</keyword>
<dbReference type="Pfam" id="PF01850">
    <property type="entry name" value="PIN"/>
    <property type="match status" value="1"/>
</dbReference>
<accession>A0A501WJ12</accession>
<dbReference type="PANTHER" id="PTHR36173">
    <property type="entry name" value="RIBONUCLEASE VAPC16-RELATED"/>
    <property type="match status" value="1"/>
</dbReference>
<dbReference type="InterPro" id="IPR041705">
    <property type="entry name" value="PIN_Sll0205"/>
</dbReference>
<dbReference type="AlphaFoldDB" id="A0A501WJ12"/>
<dbReference type="Gene3D" id="3.40.50.1010">
    <property type="entry name" value="5'-nuclease"/>
    <property type="match status" value="1"/>
</dbReference>
<dbReference type="InterPro" id="IPR029060">
    <property type="entry name" value="PIN-like_dom_sf"/>
</dbReference>
<evidence type="ECO:0000313" key="2">
    <source>
        <dbReference type="EMBL" id="TPE48114.1"/>
    </source>
</evidence>
<evidence type="ECO:0000259" key="1">
    <source>
        <dbReference type="Pfam" id="PF01850"/>
    </source>
</evidence>
<comment type="caution">
    <text evidence="2">The sequence shown here is derived from an EMBL/GenBank/DDBJ whole genome shotgun (WGS) entry which is preliminary data.</text>
</comment>
<feature type="domain" description="PIN" evidence="1">
    <location>
        <begin position="2"/>
        <end position="127"/>
    </location>
</feature>
<dbReference type="EMBL" id="VFRR01000036">
    <property type="protein sequence ID" value="TPE48114.1"/>
    <property type="molecule type" value="Genomic_DNA"/>
</dbReference>